<evidence type="ECO:0000313" key="3">
    <source>
        <dbReference type="EMBL" id="MBY9075265.1"/>
    </source>
</evidence>
<evidence type="ECO:0000256" key="1">
    <source>
        <dbReference type="SAM" id="MobiDB-lite"/>
    </source>
</evidence>
<dbReference type="InterPro" id="IPR008912">
    <property type="entry name" value="Uncharacterised_CoxE"/>
</dbReference>
<dbReference type="InterPro" id="IPR002035">
    <property type="entry name" value="VWF_A"/>
</dbReference>
<dbReference type="Gene3D" id="3.40.50.410">
    <property type="entry name" value="von Willebrand factor, type A domain"/>
    <property type="match status" value="1"/>
</dbReference>
<reference evidence="3 4" key="1">
    <citation type="submission" date="2021-08" db="EMBL/GenBank/DDBJ databases">
        <title>Nocardioides bacterium WL0053 sp. nov., isolated from the sediment.</title>
        <authorList>
            <person name="Wang L."/>
            <person name="Zhang D."/>
            <person name="Zhang A."/>
        </authorList>
    </citation>
    <scope>NUCLEOTIDE SEQUENCE [LARGE SCALE GENOMIC DNA]</scope>
    <source>
        <strain evidence="3 4">WL0053</strain>
    </source>
</reference>
<dbReference type="Proteomes" id="UP000754710">
    <property type="component" value="Unassembled WGS sequence"/>
</dbReference>
<dbReference type="SUPFAM" id="SSF53300">
    <property type="entry name" value="vWA-like"/>
    <property type="match status" value="1"/>
</dbReference>
<gene>
    <name evidence="3" type="ORF">K1X13_10590</name>
</gene>
<feature type="domain" description="VWFA" evidence="2">
    <location>
        <begin position="219"/>
        <end position="383"/>
    </location>
</feature>
<dbReference type="InterPro" id="IPR011195">
    <property type="entry name" value="UCP010256"/>
</dbReference>
<dbReference type="SMART" id="SM00327">
    <property type="entry name" value="VWA"/>
    <property type="match status" value="1"/>
</dbReference>
<keyword evidence="4" id="KW-1185">Reference proteome</keyword>
<dbReference type="EMBL" id="JAIEZQ010000002">
    <property type="protein sequence ID" value="MBY9075265.1"/>
    <property type="molecule type" value="Genomic_DNA"/>
</dbReference>
<feature type="region of interest" description="Disordered" evidence="1">
    <location>
        <begin position="87"/>
        <end position="135"/>
    </location>
</feature>
<dbReference type="PANTHER" id="PTHR39338:SF6">
    <property type="entry name" value="BLL5662 PROTEIN"/>
    <property type="match status" value="1"/>
</dbReference>
<comment type="caution">
    <text evidence="3">The sequence shown here is derived from an EMBL/GenBank/DDBJ whole genome shotgun (WGS) entry which is preliminary data.</text>
</comment>
<evidence type="ECO:0000259" key="2">
    <source>
        <dbReference type="SMART" id="SM00327"/>
    </source>
</evidence>
<sequence>MTERLAPDLAGLAAGFGALLREAGVPASPERSARFAAAVGIARPGAVHELYWLARVTLVDQHDQLDAFDVVFRQVFGGLADVAADRGDTAAPTLPQRRRAGPRVRPREGAPEGGSDVPTPTSAAGEPREGEDDEARVLVTASVEERLRHKDFAEYTAEELATLRRLVEELRVVAPRRRARRTVRAASGRRLDLRRTLRHSHRTGGDPVRREYRRRRTQRRRVVLIADVSGSMEAYSRVYLQLLQGAVRGAGAEAFVMATRLTRLSRALATGHPDVALARATEAAPDWSGGTRIGEALKTFVDVHGRRGMARGAVVVIVSDGWERADPALLGEQMARLSRLAHRVVWVNPRSAAERYEPLVGGMAAALPYVDVLVSGHSLHALEDVLAAIGTGPTAAR</sequence>
<accession>A0ABS7RN08</accession>
<dbReference type="Pfam" id="PF05762">
    <property type="entry name" value="VWA_CoxE"/>
    <property type="match status" value="1"/>
</dbReference>
<name>A0ABS7RN08_9ACTN</name>
<organism evidence="3 4">
    <name type="scientific">Nocardioides jiangsuensis</name>
    <dbReference type="NCBI Taxonomy" id="2866161"/>
    <lineage>
        <taxon>Bacteria</taxon>
        <taxon>Bacillati</taxon>
        <taxon>Actinomycetota</taxon>
        <taxon>Actinomycetes</taxon>
        <taxon>Propionibacteriales</taxon>
        <taxon>Nocardioidaceae</taxon>
        <taxon>Nocardioides</taxon>
    </lineage>
</organism>
<proteinExistence type="predicted"/>
<dbReference type="InterPro" id="IPR036465">
    <property type="entry name" value="vWFA_dom_sf"/>
</dbReference>
<dbReference type="PANTHER" id="PTHR39338">
    <property type="entry name" value="BLL5662 PROTEIN-RELATED"/>
    <property type="match status" value="1"/>
</dbReference>
<dbReference type="PIRSF" id="PIRSF010256">
    <property type="entry name" value="CoxE_vWa"/>
    <property type="match status" value="1"/>
</dbReference>
<dbReference type="RefSeq" id="WP_221025033.1">
    <property type="nucleotide sequence ID" value="NZ_JAIEZQ010000002.1"/>
</dbReference>
<protein>
    <submittedName>
        <fullName evidence="3">VWA domain-containing protein</fullName>
    </submittedName>
</protein>
<dbReference type="CDD" id="cd00198">
    <property type="entry name" value="vWFA"/>
    <property type="match status" value="1"/>
</dbReference>
<evidence type="ECO:0000313" key="4">
    <source>
        <dbReference type="Proteomes" id="UP000754710"/>
    </source>
</evidence>